<evidence type="ECO:0000313" key="3">
    <source>
        <dbReference type="Proteomes" id="UP000663879"/>
    </source>
</evidence>
<evidence type="ECO:0000313" key="2">
    <source>
        <dbReference type="EMBL" id="CAF1055327.1"/>
    </source>
</evidence>
<dbReference type="InterPro" id="IPR018247">
    <property type="entry name" value="EF_Hand_1_Ca_BS"/>
</dbReference>
<dbReference type="SUPFAM" id="SSF47473">
    <property type="entry name" value="EF-hand"/>
    <property type="match status" value="1"/>
</dbReference>
<evidence type="ECO:0000256" key="1">
    <source>
        <dbReference type="ARBA" id="ARBA00022837"/>
    </source>
</evidence>
<reference evidence="2" key="1">
    <citation type="submission" date="2021-02" db="EMBL/GenBank/DDBJ databases">
        <authorList>
            <person name="Nowell W R."/>
        </authorList>
    </citation>
    <scope>NUCLEOTIDE SEQUENCE</scope>
    <source>
        <strain evidence="2">Ploen Becks lab</strain>
    </source>
</reference>
<organism evidence="2 3">
    <name type="scientific">Brachionus calyciflorus</name>
    <dbReference type="NCBI Taxonomy" id="104777"/>
    <lineage>
        <taxon>Eukaryota</taxon>
        <taxon>Metazoa</taxon>
        <taxon>Spiralia</taxon>
        <taxon>Gnathifera</taxon>
        <taxon>Rotifera</taxon>
        <taxon>Eurotatoria</taxon>
        <taxon>Monogononta</taxon>
        <taxon>Pseudotrocha</taxon>
        <taxon>Ploima</taxon>
        <taxon>Brachionidae</taxon>
        <taxon>Brachionus</taxon>
    </lineage>
</organism>
<keyword evidence="1" id="KW-0106">Calcium</keyword>
<keyword evidence="3" id="KW-1185">Reference proteome</keyword>
<comment type="caution">
    <text evidence="2">The sequence shown here is derived from an EMBL/GenBank/DDBJ whole genome shotgun (WGS) entry which is preliminary data.</text>
</comment>
<evidence type="ECO:0008006" key="4">
    <source>
        <dbReference type="Google" id="ProtNLM"/>
    </source>
</evidence>
<name>A0A814KS40_9BILA</name>
<dbReference type="AlphaFoldDB" id="A0A814KS40"/>
<gene>
    <name evidence="2" type="ORF">OXX778_LOCUS19024</name>
</gene>
<dbReference type="EMBL" id="CAJNOC010005548">
    <property type="protein sequence ID" value="CAF1055327.1"/>
    <property type="molecule type" value="Genomic_DNA"/>
</dbReference>
<proteinExistence type="predicted"/>
<protein>
    <recommendedName>
        <fullName evidence="4">EF-hand domain-containing protein</fullName>
    </recommendedName>
</protein>
<dbReference type="PROSITE" id="PS00018">
    <property type="entry name" value="EF_HAND_1"/>
    <property type="match status" value="1"/>
</dbReference>
<sequence length="77" mass="9081">MSGRTFKDVAGEDGIIDKNEYYQYSKMRHPFLNAITGDRYADKQFAKTDKDKNGKLNYYDFVYTHSKPAVFFPKRKN</sequence>
<accession>A0A814KS40</accession>
<dbReference type="InterPro" id="IPR011992">
    <property type="entry name" value="EF-hand-dom_pair"/>
</dbReference>
<dbReference type="Gene3D" id="1.10.238.10">
    <property type="entry name" value="EF-hand"/>
    <property type="match status" value="1"/>
</dbReference>
<dbReference type="Proteomes" id="UP000663879">
    <property type="component" value="Unassembled WGS sequence"/>
</dbReference>
<dbReference type="OrthoDB" id="26525at2759"/>